<evidence type="ECO:0000313" key="3">
    <source>
        <dbReference type="Proteomes" id="UP000198925"/>
    </source>
</evidence>
<dbReference type="PIRSF" id="PIRSF033239">
    <property type="entry name" value="ExoD"/>
    <property type="match status" value="1"/>
</dbReference>
<dbReference type="RefSeq" id="WP_090665407.1">
    <property type="nucleotide sequence ID" value="NZ_FMZX01000059.1"/>
</dbReference>
<keyword evidence="3" id="KW-1185">Reference proteome</keyword>
<dbReference type="PANTHER" id="PTHR41795:SF1">
    <property type="entry name" value="EXOPOLYSACCHARIDE SYNTHESIS PROTEIN"/>
    <property type="match status" value="1"/>
</dbReference>
<keyword evidence="1" id="KW-1133">Transmembrane helix</keyword>
<evidence type="ECO:0000256" key="1">
    <source>
        <dbReference type="SAM" id="Phobius"/>
    </source>
</evidence>
<feature type="transmembrane region" description="Helical" evidence="1">
    <location>
        <begin position="119"/>
        <end position="142"/>
    </location>
</feature>
<dbReference type="EMBL" id="FMZX01000059">
    <property type="protein sequence ID" value="SDE57790.1"/>
    <property type="molecule type" value="Genomic_DNA"/>
</dbReference>
<keyword evidence="1" id="KW-0472">Membrane</keyword>
<gene>
    <name evidence="2" type="ORF">SAMN04487779_10595</name>
</gene>
<organism evidence="2 3">
    <name type="scientific">Belnapia rosea</name>
    <dbReference type="NCBI Taxonomy" id="938405"/>
    <lineage>
        <taxon>Bacteria</taxon>
        <taxon>Pseudomonadati</taxon>
        <taxon>Pseudomonadota</taxon>
        <taxon>Alphaproteobacteria</taxon>
        <taxon>Acetobacterales</taxon>
        <taxon>Roseomonadaceae</taxon>
        <taxon>Belnapia</taxon>
    </lineage>
</organism>
<reference evidence="2 3" key="1">
    <citation type="submission" date="2016-10" db="EMBL/GenBank/DDBJ databases">
        <authorList>
            <person name="de Groot N.N."/>
        </authorList>
    </citation>
    <scope>NUCLEOTIDE SEQUENCE [LARGE SCALE GENOMIC DNA]</scope>
    <source>
        <strain evidence="2 3">CPCC 100156</strain>
    </source>
</reference>
<accession>A0A1G7E2Q8</accession>
<dbReference type="PANTHER" id="PTHR41795">
    <property type="entry name" value="EXOPOLYSACCHARIDE SYNTHESIS PROTEIN"/>
    <property type="match status" value="1"/>
</dbReference>
<feature type="transmembrane region" description="Helical" evidence="1">
    <location>
        <begin position="162"/>
        <end position="184"/>
    </location>
</feature>
<dbReference type="Pfam" id="PF06055">
    <property type="entry name" value="ExoD"/>
    <property type="match status" value="1"/>
</dbReference>
<name>A0A1G7E2Q8_9PROT</name>
<protein>
    <submittedName>
        <fullName evidence="2">Uncharacterized conserved protein</fullName>
    </submittedName>
</protein>
<evidence type="ECO:0000313" key="2">
    <source>
        <dbReference type="EMBL" id="SDE57790.1"/>
    </source>
</evidence>
<dbReference type="AlphaFoldDB" id="A0A1G7E2Q8"/>
<keyword evidence="1" id="KW-0812">Transmembrane</keyword>
<sequence>MNAHFPGSVVLEELVRDIRAGEVTLESLVDGTGDRSFGLILLLLALLGLAPGTSTLAGLLLIVPALQMALVHPRPALPRHIAHRQVKPQHLAWTAGWAVPTLRCLERLSRPRWLTVQEAVRRLVGVTVLLLGALLLVPVPLSNILPGLDLVLIACACLQRDGLLLCLGLLAALVLLGAASAVAWRAAGIALSCWVA</sequence>
<dbReference type="InterPro" id="IPR010331">
    <property type="entry name" value="ExoD"/>
</dbReference>
<feature type="transmembrane region" description="Helical" evidence="1">
    <location>
        <begin position="37"/>
        <end position="63"/>
    </location>
</feature>
<dbReference type="Proteomes" id="UP000198925">
    <property type="component" value="Unassembled WGS sequence"/>
</dbReference>
<proteinExistence type="predicted"/>